<dbReference type="InterPro" id="IPR006091">
    <property type="entry name" value="Acyl-CoA_Oxase/DH_mid-dom"/>
</dbReference>
<dbReference type="Pfam" id="PF02770">
    <property type="entry name" value="Acyl-CoA_dh_M"/>
    <property type="match status" value="1"/>
</dbReference>
<accession>A0ABP8J4T2</accession>
<evidence type="ECO:0000259" key="12">
    <source>
        <dbReference type="Pfam" id="PF02770"/>
    </source>
</evidence>
<dbReference type="PIRSF" id="PIRSF016578">
    <property type="entry name" value="HsaA"/>
    <property type="match status" value="1"/>
</dbReference>
<dbReference type="Gene3D" id="1.10.540.10">
    <property type="entry name" value="Acyl-CoA dehydrogenase/oxidase, N-terminal domain"/>
    <property type="match status" value="1"/>
</dbReference>
<dbReference type="InterPro" id="IPR037069">
    <property type="entry name" value="AcylCoA_DH/ox_N_sf"/>
</dbReference>
<keyword evidence="5 10" id="KW-0274">FAD</keyword>
<evidence type="ECO:0000313" key="15">
    <source>
        <dbReference type="Proteomes" id="UP001500635"/>
    </source>
</evidence>
<dbReference type="Gene3D" id="1.20.140.10">
    <property type="entry name" value="Butyryl-CoA Dehydrogenase, subunit A, domain 3"/>
    <property type="match status" value="1"/>
</dbReference>
<keyword evidence="15" id="KW-1185">Reference proteome</keyword>
<evidence type="ECO:0000256" key="7">
    <source>
        <dbReference type="ARBA" id="ARBA00037085"/>
    </source>
</evidence>
<dbReference type="PANTHER" id="PTHR48083:SF20">
    <property type="entry name" value="LONG-CHAIN SPECIFIC ACYL-COA DEHYDROGENASE, MITOCHONDRIAL"/>
    <property type="match status" value="1"/>
</dbReference>
<dbReference type="InterPro" id="IPR013786">
    <property type="entry name" value="AcylCoA_DH/ox_N"/>
</dbReference>
<comment type="caution">
    <text evidence="14">The sequence shown here is derived from an EMBL/GenBank/DDBJ whole genome shotgun (WGS) entry which is preliminary data.</text>
</comment>
<comment type="pathway">
    <text evidence="2">Siderophore biosynthesis; mycobactin biosynthesis.</text>
</comment>
<comment type="function">
    <text evidence="7">Catalyzes the dehydrogenation at the alpha-beta position of ACP-bound acyl chains. This results in the introduction of a double bond in the lipidic chain, which is further transferred to the epsilon-amino group of lysine residue in the mycobactin core by MbtK.</text>
</comment>
<evidence type="ECO:0000259" key="13">
    <source>
        <dbReference type="Pfam" id="PF02771"/>
    </source>
</evidence>
<keyword evidence="4 10" id="KW-0285">Flavoprotein</keyword>
<dbReference type="Gene3D" id="2.40.110.10">
    <property type="entry name" value="Butyryl-CoA Dehydrogenase, subunit A, domain 2"/>
    <property type="match status" value="1"/>
</dbReference>
<dbReference type="InterPro" id="IPR009075">
    <property type="entry name" value="AcylCo_DH/oxidase_C"/>
</dbReference>
<dbReference type="PANTHER" id="PTHR48083">
    <property type="entry name" value="MEDIUM-CHAIN SPECIFIC ACYL-COA DEHYDROGENASE, MITOCHONDRIAL-RELATED"/>
    <property type="match status" value="1"/>
</dbReference>
<evidence type="ECO:0000256" key="1">
    <source>
        <dbReference type="ARBA" id="ARBA00001974"/>
    </source>
</evidence>
<dbReference type="SUPFAM" id="SSF47203">
    <property type="entry name" value="Acyl-CoA dehydrogenase C-terminal domain-like"/>
    <property type="match status" value="1"/>
</dbReference>
<feature type="domain" description="Acyl-CoA dehydrogenase/oxidase C-terminal" evidence="11">
    <location>
        <begin position="237"/>
        <end position="383"/>
    </location>
</feature>
<dbReference type="InterPro" id="IPR050741">
    <property type="entry name" value="Acyl-CoA_dehydrogenase"/>
</dbReference>
<dbReference type="PROSITE" id="PS00073">
    <property type="entry name" value="ACYL_COA_DH_2"/>
    <property type="match status" value="1"/>
</dbReference>
<organism evidence="14 15">
    <name type="scientific">Tsukamurella soli</name>
    <dbReference type="NCBI Taxonomy" id="644556"/>
    <lineage>
        <taxon>Bacteria</taxon>
        <taxon>Bacillati</taxon>
        <taxon>Actinomycetota</taxon>
        <taxon>Actinomycetes</taxon>
        <taxon>Mycobacteriales</taxon>
        <taxon>Tsukamurellaceae</taxon>
        <taxon>Tsukamurella</taxon>
    </lineage>
</organism>
<evidence type="ECO:0000256" key="8">
    <source>
        <dbReference type="ARBA" id="ARBA00040394"/>
    </source>
</evidence>
<dbReference type="Pfam" id="PF00441">
    <property type="entry name" value="Acyl-CoA_dh_1"/>
    <property type="match status" value="1"/>
</dbReference>
<dbReference type="SUPFAM" id="SSF56645">
    <property type="entry name" value="Acyl-CoA dehydrogenase NM domain-like"/>
    <property type="match status" value="1"/>
</dbReference>
<dbReference type="RefSeq" id="WP_344990681.1">
    <property type="nucleotide sequence ID" value="NZ_BAABFR010000006.1"/>
</dbReference>
<evidence type="ECO:0000256" key="3">
    <source>
        <dbReference type="ARBA" id="ARBA00009347"/>
    </source>
</evidence>
<keyword evidence="6 10" id="KW-0560">Oxidoreductase</keyword>
<feature type="domain" description="Acyl-CoA dehydrogenase/oxidase N-terminal" evidence="13">
    <location>
        <begin position="19"/>
        <end position="123"/>
    </location>
</feature>
<evidence type="ECO:0000259" key="11">
    <source>
        <dbReference type="Pfam" id="PF00441"/>
    </source>
</evidence>
<sequence>MSVTASYISPWRDSDIVALGELADGFFERELTEHRQRWEQQHYVDRDVWIKAGALGLLCCSIPEEYGGGGGTFAHDLAVVEAQARALDTGFGNSVHSGIVAHYILAYGTEDQRRRWLPGMATGHTIAAVAMTEPGAGSDLKNIKTTAVRDGDHYVINGAKTFISNGSQADLVVVVAKTDPTGGAKGISLLVVETTDCPGFTRGRILDKVGQHGADTSELSFQNVRVPVANLLGGVEGRGFGQLMTQLAQERLLIGVTAVTTMEAAVSETVQYTKSRNAFGQSIFDFQNTKFTLAECHTVTSAARVFIDSCIERHLRGHLDATTAAMAKWWLTEQQCQVIDRCVQLFGGYGYMREYPIARMYADARVQKIYGGSNEVMKDLVAPSL</sequence>
<dbReference type="Proteomes" id="UP001500635">
    <property type="component" value="Unassembled WGS sequence"/>
</dbReference>
<evidence type="ECO:0000256" key="2">
    <source>
        <dbReference type="ARBA" id="ARBA00005102"/>
    </source>
</evidence>
<gene>
    <name evidence="14" type="ORF">GCM10023147_06220</name>
</gene>
<dbReference type="InterPro" id="IPR046373">
    <property type="entry name" value="Acyl-CoA_Oxase/DH_mid-dom_sf"/>
</dbReference>
<dbReference type="InterPro" id="IPR006089">
    <property type="entry name" value="Acyl-CoA_DH_CS"/>
</dbReference>
<protein>
    <recommendedName>
        <fullName evidence="8">Acyl-[acyl-carrier-protein] dehydrogenase MbtN</fullName>
    </recommendedName>
    <alternativeName>
        <fullName evidence="9">Mycobactin synthase protein N</fullName>
    </alternativeName>
</protein>
<dbReference type="EMBL" id="BAABFR010000006">
    <property type="protein sequence ID" value="GAA4384988.1"/>
    <property type="molecule type" value="Genomic_DNA"/>
</dbReference>
<evidence type="ECO:0000256" key="4">
    <source>
        <dbReference type="ARBA" id="ARBA00022630"/>
    </source>
</evidence>
<comment type="cofactor">
    <cofactor evidence="1 10">
        <name>FAD</name>
        <dbReference type="ChEBI" id="CHEBI:57692"/>
    </cofactor>
</comment>
<feature type="domain" description="Acyl-CoA oxidase/dehydrogenase middle" evidence="12">
    <location>
        <begin position="128"/>
        <end position="224"/>
    </location>
</feature>
<dbReference type="InterPro" id="IPR036250">
    <property type="entry name" value="AcylCo_DH-like_C"/>
</dbReference>
<evidence type="ECO:0000256" key="5">
    <source>
        <dbReference type="ARBA" id="ARBA00022827"/>
    </source>
</evidence>
<name>A0ABP8J4T2_9ACTN</name>
<dbReference type="InterPro" id="IPR009100">
    <property type="entry name" value="AcylCoA_DH/oxidase_NM_dom_sf"/>
</dbReference>
<evidence type="ECO:0000256" key="10">
    <source>
        <dbReference type="RuleBase" id="RU362125"/>
    </source>
</evidence>
<evidence type="ECO:0000313" key="14">
    <source>
        <dbReference type="EMBL" id="GAA4384988.1"/>
    </source>
</evidence>
<reference evidence="15" key="1">
    <citation type="journal article" date="2019" name="Int. J. Syst. Evol. Microbiol.">
        <title>The Global Catalogue of Microorganisms (GCM) 10K type strain sequencing project: providing services to taxonomists for standard genome sequencing and annotation.</title>
        <authorList>
            <consortium name="The Broad Institute Genomics Platform"/>
            <consortium name="The Broad Institute Genome Sequencing Center for Infectious Disease"/>
            <person name="Wu L."/>
            <person name="Ma J."/>
        </authorList>
    </citation>
    <scope>NUCLEOTIDE SEQUENCE [LARGE SCALE GENOMIC DNA]</scope>
    <source>
        <strain evidence="15">JCM 17688</strain>
    </source>
</reference>
<evidence type="ECO:0000256" key="6">
    <source>
        <dbReference type="ARBA" id="ARBA00023002"/>
    </source>
</evidence>
<proteinExistence type="inferred from homology"/>
<dbReference type="Pfam" id="PF02771">
    <property type="entry name" value="Acyl-CoA_dh_N"/>
    <property type="match status" value="1"/>
</dbReference>
<evidence type="ECO:0000256" key="9">
    <source>
        <dbReference type="ARBA" id="ARBA00042660"/>
    </source>
</evidence>
<comment type="similarity">
    <text evidence="3 10">Belongs to the acyl-CoA dehydrogenase family.</text>
</comment>